<gene>
    <name evidence="2" type="ORF">DJ69_13470</name>
</gene>
<evidence type="ECO:0000313" key="3">
    <source>
        <dbReference type="Proteomes" id="UP000222824"/>
    </source>
</evidence>
<dbReference type="OrthoDB" id="308447at2157"/>
<protein>
    <recommendedName>
        <fullName evidence="1">DNA primase/polymerase bifunctional N-terminal domain-containing protein</fullName>
    </recommendedName>
</protein>
<dbReference type="SUPFAM" id="SSF56747">
    <property type="entry name" value="Prim-pol domain"/>
    <property type="match status" value="1"/>
</dbReference>
<dbReference type="Proteomes" id="UP000222824">
    <property type="component" value="Unassembled WGS sequence"/>
</dbReference>
<dbReference type="InterPro" id="IPR015330">
    <property type="entry name" value="DNA_primase/pol_bifunc_N"/>
</dbReference>
<dbReference type="AlphaFoldDB" id="A0A2G1WGI5"/>
<sequence>MTYTIESKNPNEYKCIALRRLNNVSVNLSNIAIPLKEGTKSAYNDFKQKSNRRDLEQNLGNYGILAKGPLHFIDIDDPDEAPNDLLKKTVDTFCVSTPSEGGEHRYVVSDTPLPNIKRDWGEIRSDNQYVVGPGSSIPDYGSYTIENDAPIQSVAKDELEDWIGGFDKDTEEGYSEDIDIESLSEGGERLNTAHDVFSKLQSDSPAFFTDLMDRLNGGRGGMGNSLNKEDSNEIDTSRLDFVTLEHLYGVFKEYGKSHNESRGLAGEVYGYYSNQTPFTKDGQKRKWVSRDKGYKHDMLDNAIRQFDQSLFNRLLNQRNNDKRKFNEYSEITQNYVDFVMNWLIEDWDIDTAKDMAQVWNLEIDRGDLEAVCKTPMYQDTPRPLSEGKETEYPSPHAIRKICSELDRNTEETYRRAMKKMRKKGSIKLACIKEGIDYRVYPADLPDPVDAEHIRYNGEKYE</sequence>
<accession>A0A2G1WGI5</accession>
<name>A0A2G1WGI5_9EURY</name>
<keyword evidence="3" id="KW-1185">Reference proteome</keyword>
<dbReference type="EMBL" id="NHOA01000121">
    <property type="protein sequence ID" value="PHQ38091.1"/>
    <property type="molecule type" value="Genomic_DNA"/>
</dbReference>
<reference evidence="2 3" key="1">
    <citation type="journal article" date="2014" name="Front. Microbiol.">
        <title>Population and genomic analysis of the genus Halorubrum.</title>
        <authorList>
            <person name="Fullmer M.S."/>
            <person name="Soucy S.M."/>
            <person name="Swithers K.S."/>
            <person name="Makkay A.M."/>
            <person name="Wheeler R."/>
            <person name="Ventosa A."/>
            <person name="Gogarten J.P."/>
            <person name="Papke R.T."/>
        </authorList>
    </citation>
    <scope>NUCLEOTIDE SEQUENCE [LARGE SCALE GENOMIC DNA]</scope>
    <source>
        <strain evidence="2 3">C49</strain>
    </source>
</reference>
<dbReference type="RefSeq" id="WP_099256099.1">
    <property type="nucleotide sequence ID" value="NZ_NHOA01000121.1"/>
</dbReference>
<evidence type="ECO:0000313" key="2">
    <source>
        <dbReference type="EMBL" id="PHQ38091.1"/>
    </source>
</evidence>
<comment type="caution">
    <text evidence="2">The sequence shown here is derived from an EMBL/GenBank/DDBJ whole genome shotgun (WGS) entry which is preliminary data.</text>
</comment>
<dbReference type="SMART" id="SM00943">
    <property type="entry name" value="Prim-Pol"/>
    <property type="match status" value="1"/>
</dbReference>
<evidence type="ECO:0000259" key="1">
    <source>
        <dbReference type="SMART" id="SM00943"/>
    </source>
</evidence>
<organism evidence="2 3">
    <name type="scientific">Halorubrum persicum</name>
    <dbReference type="NCBI Taxonomy" id="1383844"/>
    <lineage>
        <taxon>Archaea</taxon>
        <taxon>Methanobacteriati</taxon>
        <taxon>Methanobacteriota</taxon>
        <taxon>Stenosarchaea group</taxon>
        <taxon>Halobacteria</taxon>
        <taxon>Halobacteriales</taxon>
        <taxon>Haloferacaceae</taxon>
        <taxon>Halorubrum</taxon>
    </lineage>
</organism>
<proteinExistence type="predicted"/>
<dbReference type="Pfam" id="PF09250">
    <property type="entry name" value="Prim-Pol"/>
    <property type="match status" value="1"/>
</dbReference>
<feature type="domain" description="DNA primase/polymerase bifunctional N-terminal" evidence="1">
    <location>
        <begin position="5"/>
        <end position="163"/>
    </location>
</feature>